<dbReference type="GO" id="GO:0006020">
    <property type="term" value="P:inositol metabolic process"/>
    <property type="evidence" value="ECO:0007669"/>
    <property type="project" value="TreeGrafter"/>
</dbReference>
<evidence type="ECO:0000256" key="5">
    <source>
        <dbReference type="ARBA" id="ARBA00022842"/>
    </source>
</evidence>
<dbReference type="Pfam" id="PF00459">
    <property type="entry name" value="Inositol_P"/>
    <property type="match status" value="1"/>
</dbReference>
<dbReference type="InterPro" id="IPR020583">
    <property type="entry name" value="Inositol_monoP_metal-BS"/>
</dbReference>
<dbReference type="EC" id="3.1.3.25" evidence="7"/>
<dbReference type="InterPro" id="IPR033942">
    <property type="entry name" value="IMPase"/>
</dbReference>
<dbReference type="InterPro" id="IPR022337">
    <property type="entry name" value="Inositol_monophosphatase_SuhB"/>
</dbReference>
<keyword evidence="3 6" id="KW-0479">Metal-binding</keyword>
<evidence type="ECO:0000313" key="9">
    <source>
        <dbReference type="Proteomes" id="UP000503640"/>
    </source>
</evidence>
<dbReference type="Proteomes" id="UP000503640">
    <property type="component" value="Unassembled WGS sequence"/>
</dbReference>
<evidence type="ECO:0000256" key="7">
    <source>
        <dbReference type="RuleBase" id="RU364068"/>
    </source>
</evidence>
<dbReference type="EMBL" id="BJTG01000002">
    <property type="protein sequence ID" value="GEJ55877.1"/>
    <property type="molecule type" value="Genomic_DNA"/>
</dbReference>
<dbReference type="SUPFAM" id="SSF56655">
    <property type="entry name" value="Carbohydrate phosphatase"/>
    <property type="match status" value="1"/>
</dbReference>
<dbReference type="AlphaFoldDB" id="A0A7I9VIM9"/>
<proteinExistence type="inferred from homology"/>
<feature type="binding site" evidence="6">
    <location>
        <position position="85"/>
    </location>
    <ligand>
        <name>Mg(2+)</name>
        <dbReference type="ChEBI" id="CHEBI:18420"/>
        <label>1</label>
        <note>catalytic</note>
    </ligand>
</feature>
<evidence type="ECO:0000256" key="1">
    <source>
        <dbReference type="ARBA" id="ARBA00001033"/>
    </source>
</evidence>
<dbReference type="Gene3D" id="3.40.190.80">
    <property type="match status" value="1"/>
</dbReference>
<sequence length="268" mass="28332">MSEAKELEGVCAEAARRGGAVLREAFGRRRTISYKGGIDLVTDADHASEAVLLEFLAARCPGAAVLAEESGASGPTGGRLRFIVDPLDGTTNYAHGLPHFAVNVGVEDERGLLAGATYDPLRDELFLAARGEGARLGGEPIATSGSAQLDRALLCTGFPYDIHQRPEVPLHLFAAYLKRARAIRRMGSAALDLAYVACGRFDGFWEMKLKPWDLAPGILLVREAGGVVTDFGGGDAMLASGEICAANRPLHPELLAVLAEARAAPEQP</sequence>
<dbReference type="GO" id="GO:0008934">
    <property type="term" value="F:inositol monophosphate 1-phosphatase activity"/>
    <property type="evidence" value="ECO:0007669"/>
    <property type="project" value="InterPro"/>
</dbReference>
<organism evidence="8 9">
    <name type="scientific">Anaeromyxobacter diazotrophicus</name>
    <dbReference type="NCBI Taxonomy" id="2590199"/>
    <lineage>
        <taxon>Bacteria</taxon>
        <taxon>Pseudomonadati</taxon>
        <taxon>Myxococcota</taxon>
        <taxon>Myxococcia</taxon>
        <taxon>Myxococcales</taxon>
        <taxon>Cystobacterineae</taxon>
        <taxon>Anaeromyxobacteraceae</taxon>
        <taxon>Anaeromyxobacter</taxon>
    </lineage>
</organism>
<dbReference type="FunFam" id="3.30.540.10:FF:000003">
    <property type="entry name" value="Inositol-1-monophosphatase"/>
    <property type="match status" value="1"/>
</dbReference>
<accession>A0A7I9VIM9</accession>
<dbReference type="RefSeq" id="WP_176062874.1">
    <property type="nucleotide sequence ID" value="NZ_BJTG01000002.1"/>
</dbReference>
<comment type="cofactor">
    <cofactor evidence="2 6 7">
        <name>Mg(2+)</name>
        <dbReference type="ChEBI" id="CHEBI:18420"/>
    </cofactor>
</comment>
<dbReference type="PANTHER" id="PTHR20854:SF4">
    <property type="entry name" value="INOSITOL-1-MONOPHOSPHATASE-RELATED"/>
    <property type="match status" value="1"/>
</dbReference>
<name>A0A7I9VIM9_9BACT</name>
<comment type="caution">
    <text evidence="8">The sequence shown here is derived from an EMBL/GenBank/DDBJ whole genome shotgun (WGS) entry which is preliminary data.</text>
</comment>
<keyword evidence="9" id="KW-1185">Reference proteome</keyword>
<dbReference type="InterPro" id="IPR000760">
    <property type="entry name" value="Inositol_monophosphatase-like"/>
</dbReference>
<evidence type="ECO:0000256" key="6">
    <source>
        <dbReference type="PIRSR" id="PIRSR600760-2"/>
    </source>
</evidence>
<feature type="binding site" evidence="6">
    <location>
        <position position="68"/>
    </location>
    <ligand>
        <name>Mg(2+)</name>
        <dbReference type="ChEBI" id="CHEBI:18420"/>
        <label>1</label>
        <note>catalytic</note>
    </ligand>
</feature>
<gene>
    <name evidence="8" type="primary">hisN</name>
    <name evidence="8" type="ORF">AMYX_06180</name>
</gene>
<comment type="similarity">
    <text evidence="7">Belongs to the inositol monophosphatase superfamily.</text>
</comment>
<dbReference type="PRINTS" id="PR01959">
    <property type="entry name" value="SBIMPHPHTASE"/>
</dbReference>
<feature type="binding site" evidence="6">
    <location>
        <position position="88"/>
    </location>
    <ligand>
        <name>Mg(2+)</name>
        <dbReference type="ChEBI" id="CHEBI:18420"/>
        <label>1</label>
        <note>catalytic</note>
    </ligand>
</feature>
<evidence type="ECO:0000313" key="8">
    <source>
        <dbReference type="EMBL" id="GEJ55877.1"/>
    </source>
</evidence>
<reference evidence="9" key="1">
    <citation type="journal article" date="2020" name="Appl. Environ. Microbiol.">
        <title>Diazotrophic Anaeromyxobacter Isolates from Soils.</title>
        <authorList>
            <person name="Masuda Y."/>
            <person name="Yamanaka H."/>
            <person name="Xu Z.X."/>
            <person name="Shiratori Y."/>
            <person name="Aono T."/>
            <person name="Amachi S."/>
            <person name="Senoo K."/>
            <person name="Itoh H."/>
        </authorList>
    </citation>
    <scope>NUCLEOTIDE SEQUENCE [LARGE SCALE GENOMIC DNA]</scope>
    <source>
        <strain evidence="9">R267</strain>
    </source>
</reference>
<dbReference type="CDD" id="cd01639">
    <property type="entry name" value="IMPase"/>
    <property type="match status" value="1"/>
</dbReference>
<dbReference type="GO" id="GO:0007165">
    <property type="term" value="P:signal transduction"/>
    <property type="evidence" value="ECO:0007669"/>
    <property type="project" value="TreeGrafter"/>
</dbReference>
<evidence type="ECO:0000256" key="4">
    <source>
        <dbReference type="ARBA" id="ARBA00022801"/>
    </source>
</evidence>
<feature type="binding site" evidence="6">
    <location>
        <position position="87"/>
    </location>
    <ligand>
        <name>Mg(2+)</name>
        <dbReference type="ChEBI" id="CHEBI:18420"/>
        <label>1</label>
        <note>catalytic</note>
    </ligand>
</feature>
<feature type="binding site" evidence="6">
    <location>
        <position position="213"/>
    </location>
    <ligand>
        <name>Mg(2+)</name>
        <dbReference type="ChEBI" id="CHEBI:18420"/>
        <label>1</label>
        <note>catalytic</note>
    </ligand>
</feature>
<comment type="catalytic activity">
    <reaction evidence="1 7">
        <text>a myo-inositol phosphate + H2O = myo-inositol + phosphate</text>
        <dbReference type="Rhea" id="RHEA:24056"/>
        <dbReference type="ChEBI" id="CHEBI:15377"/>
        <dbReference type="ChEBI" id="CHEBI:17268"/>
        <dbReference type="ChEBI" id="CHEBI:43474"/>
        <dbReference type="ChEBI" id="CHEBI:84139"/>
        <dbReference type="EC" id="3.1.3.25"/>
    </reaction>
</comment>
<evidence type="ECO:0000256" key="2">
    <source>
        <dbReference type="ARBA" id="ARBA00001946"/>
    </source>
</evidence>
<dbReference type="PANTHER" id="PTHR20854">
    <property type="entry name" value="INOSITOL MONOPHOSPHATASE"/>
    <property type="match status" value="1"/>
</dbReference>
<evidence type="ECO:0000256" key="3">
    <source>
        <dbReference type="ARBA" id="ARBA00022723"/>
    </source>
</evidence>
<keyword evidence="4 7" id="KW-0378">Hydrolase</keyword>
<dbReference type="GO" id="GO:0046872">
    <property type="term" value="F:metal ion binding"/>
    <property type="evidence" value="ECO:0007669"/>
    <property type="project" value="UniProtKB-KW"/>
</dbReference>
<dbReference type="PRINTS" id="PR00377">
    <property type="entry name" value="IMPHPHTASES"/>
</dbReference>
<dbReference type="Gene3D" id="3.30.540.10">
    <property type="entry name" value="Fructose-1,6-Bisphosphatase, subunit A, domain 1"/>
    <property type="match status" value="1"/>
</dbReference>
<dbReference type="PROSITE" id="PS00629">
    <property type="entry name" value="IMP_1"/>
    <property type="match status" value="1"/>
</dbReference>
<protein>
    <recommendedName>
        <fullName evidence="7">Inositol-1-monophosphatase</fullName>
        <ecNumber evidence="7">3.1.3.25</ecNumber>
    </recommendedName>
</protein>
<keyword evidence="5 6" id="KW-0460">Magnesium</keyword>